<evidence type="ECO:0000256" key="1">
    <source>
        <dbReference type="SAM" id="MobiDB-lite"/>
    </source>
</evidence>
<feature type="compositionally biased region" description="Basic and acidic residues" evidence="1">
    <location>
        <begin position="128"/>
        <end position="140"/>
    </location>
</feature>
<dbReference type="AlphaFoldDB" id="A0A1B0C883"/>
<dbReference type="VEuPathDB" id="VectorBase:LLOJ000095"/>
<name>A0A1B0C883_LUTLO</name>
<organism evidence="2 3">
    <name type="scientific">Lutzomyia longipalpis</name>
    <name type="common">Sand fly</name>
    <dbReference type="NCBI Taxonomy" id="7200"/>
    <lineage>
        <taxon>Eukaryota</taxon>
        <taxon>Metazoa</taxon>
        <taxon>Ecdysozoa</taxon>
        <taxon>Arthropoda</taxon>
        <taxon>Hexapoda</taxon>
        <taxon>Insecta</taxon>
        <taxon>Pterygota</taxon>
        <taxon>Neoptera</taxon>
        <taxon>Endopterygota</taxon>
        <taxon>Diptera</taxon>
        <taxon>Nematocera</taxon>
        <taxon>Psychodoidea</taxon>
        <taxon>Psychodidae</taxon>
        <taxon>Lutzomyia</taxon>
        <taxon>Lutzomyia</taxon>
    </lineage>
</organism>
<protein>
    <submittedName>
        <fullName evidence="2">Uncharacterized protein</fullName>
    </submittedName>
</protein>
<feature type="region of interest" description="Disordered" evidence="1">
    <location>
        <begin position="56"/>
        <end position="140"/>
    </location>
</feature>
<dbReference type="Proteomes" id="UP000092461">
    <property type="component" value="Unassembled WGS sequence"/>
</dbReference>
<accession>A0A1B0C883</accession>
<dbReference type="EnsemblMetazoa" id="LLOJ000095-RA">
    <property type="protein sequence ID" value="LLOJ000095-PA"/>
    <property type="gene ID" value="LLOJ000095"/>
</dbReference>
<feature type="region of interest" description="Disordered" evidence="1">
    <location>
        <begin position="1"/>
        <end position="44"/>
    </location>
</feature>
<evidence type="ECO:0000313" key="3">
    <source>
        <dbReference type="Proteomes" id="UP000092461"/>
    </source>
</evidence>
<dbReference type="EMBL" id="AJWK01000261">
    <property type="status" value="NOT_ANNOTATED_CDS"/>
    <property type="molecule type" value="Genomic_DNA"/>
</dbReference>
<evidence type="ECO:0000313" key="2">
    <source>
        <dbReference type="EnsemblMetazoa" id="LLOJ000095-PA"/>
    </source>
</evidence>
<dbReference type="VEuPathDB" id="VectorBase:LLONM1_005794"/>
<dbReference type="EMBL" id="AJWK01000260">
    <property type="status" value="NOT_ANNOTATED_CDS"/>
    <property type="molecule type" value="Genomic_DNA"/>
</dbReference>
<proteinExistence type="predicted"/>
<keyword evidence="3" id="KW-1185">Reference proteome</keyword>
<reference evidence="2" key="1">
    <citation type="submission" date="2020-05" db="UniProtKB">
        <authorList>
            <consortium name="EnsemblMetazoa"/>
        </authorList>
    </citation>
    <scope>IDENTIFICATION</scope>
    <source>
        <strain evidence="2">Jacobina</strain>
    </source>
</reference>
<feature type="compositionally biased region" description="Basic and acidic residues" evidence="1">
    <location>
        <begin position="8"/>
        <end position="42"/>
    </location>
</feature>
<dbReference type="EMBL" id="AJWK01000262">
    <property type="status" value="NOT_ANNOTATED_CDS"/>
    <property type="molecule type" value="Genomic_DNA"/>
</dbReference>
<sequence length="140" mass="15894">MGKKRKQWQKDIQSKKPPGQKEKENVRRKEQNLQERQQETKLQRMTLTGDYIPLGGSPIVIPNTPSPAAGSSRETQVRVLGGKRSREIKSEQENDDEVNERHRAKVQRYGKEIPHTVVSADAPIRVSESPKKSANDEEIG</sequence>